<dbReference type="AlphaFoldDB" id="A0A2V1DKM8"/>
<protein>
    <submittedName>
        <fullName evidence="4">Putative short-chain dehydrogenase</fullName>
    </submittedName>
</protein>
<dbReference type="Gene3D" id="3.40.50.720">
    <property type="entry name" value="NAD(P)-binding Rossmann-like Domain"/>
    <property type="match status" value="1"/>
</dbReference>
<dbReference type="InterPro" id="IPR002347">
    <property type="entry name" value="SDR_fam"/>
</dbReference>
<dbReference type="InterPro" id="IPR036291">
    <property type="entry name" value="NAD(P)-bd_dom_sf"/>
</dbReference>
<reference evidence="4 5" key="1">
    <citation type="journal article" date="2018" name="Sci. Rep.">
        <title>Comparative genomics provides insights into the lifestyle and reveals functional heterogeneity of dark septate endophytic fungi.</title>
        <authorList>
            <person name="Knapp D.G."/>
            <person name="Nemeth J.B."/>
            <person name="Barry K."/>
            <person name="Hainaut M."/>
            <person name="Henrissat B."/>
            <person name="Johnson J."/>
            <person name="Kuo A."/>
            <person name="Lim J.H.P."/>
            <person name="Lipzen A."/>
            <person name="Nolan M."/>
            <person name="Ohm R.A."/>
            <person name="Tamas L."/>
            <person name="Grigoriev I.V."/>
            <person name="Spatafora J.W."/>
            <person name="Nagy L.G."/>
            <person name="Kovacs G.M."/>
        </authorList>
    </citation>
    <scope>NUCLEOTIDE SEQUENCE [LARGE SCALE GENOMIC DNA]</scope>
    <source>
        <strain evidence="4 5">DSE2036</strain>
    </source>
</reference>
<feature type="non-terminal residue" evidence="4">
    <location>
        <position position="1"/>
    </location>
</feature>
<comment type="similarity">
    <text evidence="1">Belongs to the short-chain dehydrogenases/reductases (SDR) family.</text>
</comment>
<dbReference type="EMBL" id="KZ805408">
    <property type="protein sequence ID" value="PVH98670.1"/>
    <property type="molecule type" value="Genomic_DNA"/>
</dbReference>
<dbReference type="PANTHER" id="PTHR42901">
    <property type="entry name" value="ALCOHOL DEHYDROGENASE"/>
    <property type="match status" value="1"/>
</dbReference>
<dbReference type="Proteomes" id="UP000244855">
    <property type="component" value="Unassembled WGS sequence"/>
</dbReference>
<dbReference type="SUPFAM" id="SSF51735">
    <property type="entry name" value="NAD(P)-binding Rossmann-fold domains"/>
    <property type="match status" value="1"/>
</dbReference>
<name>A0A2V1DKM8_9PLEO</name>
<keyword evidence="5" id="KW-1185">Reference proteome</keyword>
<proteinExistence type="inferred from homology"/>
<evidence type="ECO:0000256" key="3">
    <source>
        <dbReference type="SAM" id="MobiDB-lite"/>
    </source>
</evidence>
<dbReference type="STRING" id="97972.A0A2V1DKM8"/>
<keyword evidence="2" id="KW-0560">Oxidoreductase</keyword>
<dbReference type="Pfam" id="PF00106">
    <property type="entry name" value="adh_short"/>
    <property type="match status" value="1"/>
</dbReference>
<sequence length="284" mass="30054">FPSFTTLSHNSPYPSISPTRPSFSTTSKTIVITGGGSGIGAGIAQAFALAGSTKIAIISRTESKLLNTKHTIETKFPQAQILAVPADITNPQQINSAFAQIYDTFGPIHVLVANSASMPPPSAIASPTFDAHGWWDAFGTNVLGALNTVTAFAKYAAHEGAQVLNISTAVAHMPALEPGVSAYAASKLAAAKMFEYVALENPGWNVVNVHPGLVDTELSRTAGHGGVDHVDLPGHFCVWLVSPEAQFLRGKFVWTNWDVDELMARKEEILGSDVLDLKLGGVSF</sequence>
<dbReference type="PRINTS" id="PR00081">
    <property type="entry name" value="GDHRDH"/>
</dbReference>
<gene>
    <name evidence="4" type="ORF">DM02DRAFT_504760</name>
</gene>
<evidence type="ECO:0000313" key="5">
    <source>
        <dbReference type="Proteomes" id="UP000244855"/>
    </source>
</evidence>
<dbReference type="GO" id="GO:0016491">
    <property type="term" value="F:oxidoreductase activity"/>
    <property type="evidence" value="ECO:0007669"/>
    <property type="project" value="UniProtKB-KW"/>
</dbReference>
<dbReference type="CDD" id="cd05233">
    <property type="entry name" value="SDR_c"/>
    <property type="match status" value="1"/>
</dbReference>
<evidence type="ECO:0000313" key="4">
    <source>
        <dbReference type="EMBL" id="PVH98670.1"/>
    </source>
</evidence>
<organism evidence="4 5">
    <name type="scientific">Periconia macrospinosa</name>
    <dbReference type="NCBI Taxonomy" id="97972"/>
    <lineage>
        <taxon>Eukaryota</taxon>
        <taxon>Fungi</taxon>
        <taxon>Dikarya</taxon>
        <taxon>Ascomycota</taxon>
        <taxon>Pezizomycotina</taxon>
        <taxon>Dothideomycetes</taxon>
        <taxon>Pleosporomycetidae</taxon>
        <taxon>Pleosporales</taxon>
        <taxon>Massarineae</taxon>
        <taxon>Periconiaceae</taxon>
        <taxon>Periconia</taxon>
    </lineage>
</organism>
<dbReference type="PANTHER" id="PTHR42901:SF1">
    <property type="entry name" value="ALCOHOL DEHYDROGENASE"/>
    <property type="match status" value="1"/>
</dbReference>
<evidence type="ECO:0000256" key="1">
    <source>
        <dbReference type="ARBA" id="ARBA00006484"/>
    </source>
</evidence>
<evidence type="ECO:0000256" key="2">
    <source>
        <dbReference type="ARBA" id="ARBA00023002"/>
    </source>
</evidence>
<dbReference type="OrthoDB" id="1933717at2759"/>
<feature type="region of interest" description="Disordered" evidence="3">
    <location>
        <begin position="1"/>
        <end position="23"/>
    </location>
</feature>
<feature type="non-terminal residue" evidence="4">
    <location>
        <position position="284"/>
    </location>
</feature>
<accession>A0A2V1DKM8</accession>